<sequence length="520" mass="58365">MTDVELGFVPAAAAFVLGVAGILLLWLWDVQVWEPRSLLRKLKRQGIHGPPSRSFFLGNIPDMERIGTEAKRGQSKGGEGAGAISHDWPSVGFSYILRWREEYGPNFVYSRGRIPILCITDMDLVKELCLSTVPSLGKALYFSRDLGPLFGEGISSSSGSTWTFQRKIIAPQLYLDKVQSMVDLMVGSAEAMTRAWEGKIESEGGMANMRVDDDLRSLAADIIARACFSSSYKHGEEIFTKLRELQGLLVAVNVGVPVLRHLSTRKNQAIWKLEKEIESMILETVKARRMDSNEKDLMQMILESADQEGLPSNMSSRQFIVDNCKNIYFAGHESTATTSSWCLMLLAANPEWQERTRVEVVELLKDGPPDSNKLRGMKTLTMVIYETLRLYALAMIVVRQALEDVKFKNLHIPKGCNLLLPISILHRLPEIWGKDWNEFNPQRFVNGVSGACKSVHAYMPFGIGPRVCAGQHFAMVEMKVVLSLILSRFSFSLSPDYQHAPERRLVLEPGHGVILHIRKL</sequence>
<protein>
    <submittedName>
        <fullName evidence="1">Uncharacterized protein</fullName>
    </submittedName>
</protein>
<proteinExistence type="predicted"/>
<name>A0ACB9QVP7_9MYRT</name>
<comment type="caution">
    <text evidence="1">The sequence shown here is derived from an EMBL/GenBank/DDBJ whole genome shotgun (WGS) entry which is preliminary data.</text>
</comment>
<evidence type="ECO:0000313" key="1">
    <source>
        <dbReference type="EMBL" id="KAI4370328.1"/>
    </source>
</evidence>
<reference evidence="2" key="1">
    <citation type="journal article" date="2023" name="Front. Plant Sci.">
        <title>Chromosomal-level genome assembly of Melastoma candidum provides insights into trichome evolution.</title>
        <authorList>
            <person name="Zhong Y."/>
            <person name="Wu W."/>
            <person name="Sun C."/>
            <person name="Zou P."/>
            <person name="Liu Y."/>
            <person name="Dai S."/>
            <person name="Zhou R."/>
        </authorList>
    </citation>
    <scope>NUCLEOTIDE SEQUENCE [LARGE SCALE GENOMIC DNA]</scope>
</reference>
<keyword evidence="2" id="KW-1185">Reference proteome</keyword>
<gene>
    <name evidence="1" type="ORF">MLD38_018691</name>
</gene>
<evidence type="ECO:0000313" key="2">
    <source>
        <dbReference type="Proteomes" id="UP001057402"/>
    </source>
</evidence>
<dbReference type="EMBL" id="CM042884">
    <property type="protein sequence ID" value="KAI4370328.1"/>
    <property type="molecule type" value="Genomic_DNA"/>
</dbReference>
<dbReference type="Proteomes" id="UP001057402">
    <property type="component" value="Chromosome 5"/>
</dbReference>
<accession>A0ACB9QVP7</accession>
<organism evidence="1 2">
    <name type="scientific">Melastoma candidum</name>
    <dbReference type="NCBI Taxonomy" id="119954"/>
    <lineage>
        <taxon>Eukaryota</taxon>
        <taxon>Viridiplantae</taxon>
        <taxon>Streptophyta</taxon>
        <taxon>Embryophyta</taxon>
        <taxon>Tracheophyta</taxon>
        <taxon>Spermatophyta</taxon>
        <taxon>Magnoliopsida</taxon>
        <taxon>eudicotyledons</taxon>
        <taxon>Gunneridae</taxon>
        <taxon>Pentapetalae</taxon>
        <taxon>rosids</taxon>
        <taxon>malvids</taxon>
        <taxon>Myrtales</taxon>
        <taxon>Melastomataceae</taxon>
        <taxon>Melastomatoideae</taxon>
        <taxon>Melastomateae</taxon>
        <taxon>Melastoma</taxon>
    </lineage>
</organism>